<keyword evidence="10" id="KW-0413">Isomerase</keyword>
<keyword evidence="4" id="KW-0285">Flavoprotein</keyword>
<evidence type="ECO:0000256" key="5">
    <source>
        <dbReference type="ARBA" id="ARBA00022827"/>
    </source>
</evidence>
<comment type="pathway">
    <text evidence="12">Steroid metabolism; cholesterol degradation.</text>
</comment>
<comment type="cofactor">
    <cofactor evidence="1">
        <name>FAD</name>
        <dbReference type="ChEBI" id="CHEBI:57692"/>
    </cofactor>
</comment>
<dbReference type="EC" id="5.3.3.1" evidence="11"/>
<evidence type="ECO:0000256" key="12">
    <source>
        <dbReference type="ARBA" id="ARBA00049645"/>
    </source>
</evidence>
<keyword evidence="9" id="KW-0753">Steroid metabolism</keyword>
<dbReference type="InterPro" id="IPR029058">
    <property type="entry name" value="AB_hydrolase_fold"/>
</dbReference>
<dbReference type="PROSITE" id="PS51379">
    <property type="entry name" value="4FE4S_FER_2"/>
    <property type="match status" value="1"/>
</dbReference>
<evidence type="ECO:0000256" key="9">
    <source>
        <dbReference type="ARBA" id="ARBA00023221"/>
    </source>
</evidence>
<name>A0ABY6DPU4_9NEIS</name>
<dbReference type="PANTHER" id="PTHR47470">
    <property type="entry name" value="CHOLESTEROL OXIDASE"/>
    <property type="match status" value="1"/>
</dbReference>
<evidence type="ECO:0000256" key="11">
    <source>
        <dbReference type="ARBA" id="ARBA00038856"/>
    </source>
</evidence>
<organism evidence="17 18">
    <name type="scientific">Chitiniphilus purpureus</name>
    <dbReference type="NCBI Taxonomy" id="2981137"/>
    <lineage>
        <taxon>Bacteria</taxon>
        <taxon>Pseudomonadati</taxon>
        <taxon>Pseudomonadota</taxon>
        <taxon>Betaproteobacteria</taxon>
        <taxon>Neisseriales</taxon>
        <taxon>Chitinibacteraceae</taxon>
        <taxon>Chitiniphilus</taxon>
    </lineage>
</organism>
<proteinExistence type="inferred from homology"/>
<evidence type="ECO:0000256" key="15">
    <source>
        <dbReference type="ARBA" id="ARBA00049778"/>
    </source>
</evidence>
<evidence type="ECO:0000256" key="14">
    <source>
        <dbReference type="ARBA" id="ARBA00049744"/>
    </source>
</evidence>
<accession>A0ABY6DPU4</accession>
<sequence>MPHPYRPLSRARDLIQPHYDVLVVGSGYGAAVAASRFARAGRPQGKLRVAVFERGREWPVGTFPDAPLAAQQELQLDAPGGRIGNPTGLYDLRLNDEQAVLVGCGLGGTSLINANVSLAADPRVFEDPAWPQTLRGQAAALAPCYARVDAMLRPRPLPADFPHPAKLKALEAMAAATGSRCVRPPINVNFEFDGPNHVGIHQPPCVGCGDCVSGCNTGAKNTLAMNYLPDAAAFGAEIFCEVQVRRLERDPHSGRWRVYYQLLANQREAFDAPELCVNADLVVLGAGSLGSTEILLRSREQGLALSGQLGRRFTGNGDVLAFGYNLDRPVNGVGRAPAQTGRTDPTGPCITGLIDRRTGALEQGYVIEDGSLPSALAAALPAAFSVAAAAGLGQVPADGWPHRLGRWWRGLRGGPYAGAMHHTQTYLVMSHDDAQGRLTLERDRVRVIWPGVARQGMFARVNEALAQATFALHGIFVKNPLWHRWFDAGIVAWAERVLLGTRSGARLITVHPLGGCGMGDSGAAGVVNGDGQVFRDDSTAVHDGLYVVDGAIMPRSLGVNPLYTIAALAERIVDRAAALRGWSIDYDAATPAPAPTRPRTLGLRFTETMRGYFSTQVKHADPDGFQRGWTEGKAHASPMTFTLTVASDDLDRMLADPRHATGLAGTVTAPALSPDPLTVSEGRFELLTGDASAVETRRMRYRMRLERQDGPPLYFSGDKVIRDEPALDPWQDTTTLFVTVHDGDSEAAPILGVGILRILPEDLMRQLATLAVPGARNWAEQVEALARFGHFFAGTLVDQYGGVFTHYPFGRAEPASRPRSARALRSGTPQVHGVTTADGVSLRLTRYRGGDKGPVLLSHGLGVASTLFSLDTIDTNLLEYLYEAGYDVWLLDYRASILLPACRSQFTGDHIARYDYPAAVDKVRALTGRDRIDIVAHCFGASTLFMALANGLEGVRSALFSQVAGHVVAPAATRLKAGLYLPDLLDALQVPTLTAAVAAHPGPLTRLYDLALSHNLAIPGEEQCTSAVCHRISFMYALLYEHAQLNQATHDALGELFGEANISAFEHLARTVRAGKVVAADGEDCYLPDDVAIARTRLARLNMPIRFIHGAQNACFLPESTERTQALLTTLYGSARYSRVVIPGYGHIDCIFGKHAAVDVYPHILDHLEQAGAT</sequence>
<protein>
    <recommendedName>
        <fullName evidence="14">Cholesterol oxidase</fullName>
        <ecNumber evidence="13">1.1.3.6</ecNumber>
        <ecNumber evidence="11">5.3.3.1</ecNumber>
    </recommendedName>
    <alternativeName>
        <fullName evidence="15">Cholesterol isomerase</fullName>
    </alternativeName>
</protein>
<keyword evidence="7" id="KW-0443">Lipid metabolism</keyword>
<evidence type="ECO:0000256" key="3">
    <source>
        <dbReference type="ARBA" id="ARBA00022548"/>
    </source>
</evidence>
<evidence type="ECO:0000313" key="17">
    <source>
        <dbReference type="EMBL" id="UXY16357.1"/>
    </source>
</evidence>
<evidence type="ECO:0000256" key="2">
    <source>
        <dbReference type="ARBA" id="ARBA00010790"/>
    </source>
</evidence>
<dbReference type="Gene3D" id="3.50.50.60">
    <property type="entry name" value="FAD/NAD(P)-binding domain"/>
    <property type="match status" value="3"/>
</dbReference>
<evidence type="ECO:0000256" key="4">
    <source>
        <dbReference type="ARBA" id="ARBA00022630"/>
    </source>
</evidence>
<dbReference type="InterPro" id="IPR007867">
    <property type="entry name" value="GMC_OxRtase_C"/>
</dbReference>
<evidence type="ECO:0000313" key="18">
    <source>
        <dbReference type="Proteomes" id="UP001061302"/>
    </source>
</evidence>
<dbReference type="RefSeq" id="WP_263125816.1">
    <property type="nucleotide sequence ID" value="NZ_CP106753.1"/>
</dbReference>
<reference evidence="17" key="1">
    <citation type="submission" date="2022-10" db="EMBL/GenBank/DDBJ databases">
        <title>Chitiniphilus purpureus sp. nov., a novel chitin-degrading bacterium isolated from crawfish pond sediment.</title>
        <authorList>
            <person name="Li K."/>
        </authorList>
    </citation>
    <scope>NUCLEOTIDE SEQUENCE</scope>
    <source>
        <strain evidence="17">CD1</strain>
    </source>
</reference>
<keyword evidence="6" id="KW-0560">Oxidoreductase</keyword>
<dbReference type="PANTHER" id="PTHR47470:SF1">
    <property type="entry name" value="FAD-DEPENDENT OXIDOREDUCTASE 2 FAD BINDING DOMAIN-CONTAINING PROTEIN"/>
    <property type="match status" value="1"/>
</dbReference>
<dbReference type="InterPro" id="IPR017896">
    <property type="entry name" value="4Fe4S_Fe-S-bd"/>
</dbReference>
<dbReference type="InterPro" id="IPR052542">
    <property type="entry name" value="Cholesterol_Oxidase"/>
</dbReference>
<evidence type="ECO:0000256" key="1">
    <source>
        <dbReference type="ARBA" id="ARBA00001974"/>
    </source>
</evidence>
<dbReference type="Proteomes" id="UP001061302">
    <property type="component" value="Chromosome"/>
</dbReference>
<dbReference type="Gene3D" id="3.40.50.1820">
    <property type="entry name" value="alpha/beta hydrolase"/>
    <property type="match status" value="1"/>
</dbReference>
<comment type="similarity">
    <text evidence="2">Belongs to the GMC oxidoreductase family.</text>
</comment>
<evidence type="ECO:0000259" key="16">
    <source>
        <dbReference type="PROSITE" id="PS51379"/>
    </source>
</evidence>
<gene>
    <name evidence="17" type="ORF">N8I74_04880</name>
</gene>
<dbReference type="SUPFAM" id="SSF53474">
    <property type="entry name" value="alpha/beta-Hydrolases"/>
    <property type="match status" value="1"/>
</dbReference>
<dbReference type="Pfam" id="PF00732">
    <property type="entry name" value="GMC_oxred_N"/>
    <property type="match status" value="1"/>
</dbReference>
<dbReference type="InterPro" id="IPR036188">
    <property type="entry name" value="FAD/NAD-bd_sf"/>
</dbReference>
<evidence type="ECO:0000256" key="8">
    <source>
        <dbReference type="ARBA" id="ARBA00023166"/>
    </source>
</evidence>
<evidence type="ECO:0000256" key="7">
    <source>
        <dbReference type="ARBA" id="ARBA00023098"/>
    </source>
</evidence>
<evidence type="ECO:0000256" key="6">
    <source>
        <dbReference type="ARBA" id="ARBA00023002"/>
    </source>
</evidence>
<keyword evidence="8" id="KW-1207">Sterol metabolism</keyword>
<feature type="domain" description="4Fe-4S ferredoxin-type" evidence="16">
    <location>
        <begin position="196"/>
        <end position="226"/>
    </location>
</feature>
<evidence type="ECO:0000256" key="10">
    <source>
        <dbReference type="ARBA" id="ARBA00023235"/>
    </source>
</evidence>
<dbReference type="EMBL" id="CP106753">
    <property type="protein sequence ID" value="UXY16357.1"/>
    <property type="molecule type" value="Genomic_DNA"/>
</dbReference>
<keyword evidence="18" id="KW-1185">Reference proteome</keyword>
<dbReference type="Pfam" id="PF05199">
    <property type="entry name" value="GMC_oxred_C"/>
    <property type="match status" value="1"/>
</dbReference>
<keyword evidence="5" id="KW-0274">FAD</keyword>
<evidence type="ECO:0000256" key="13">
    <source>
        <dbReference type="ARBA" id="ARBA00049723"/>
    </source>
</evidence>
<dbReference type="SUPFAM" id="SSF51905">
    <property type="entry name" value="FAD/NAD(P)-binding domain"/>
    <property type="match status" value="1"/>
</dbReference>
<dbReference type="InterPro" id="IPR000172">
    <property type="entry name" value="GMC_OxRdtase_N"/>
</dbReference>
<dbReference type="EC" id="1.1.3.6" evidence="13"/>
<keyword evidence="3" id="KW-0153">Cholesterol metabolism</keyword>